<evidence type="ECO:0000259" key="7">
    <source>
        <dbReference type="Pfam" id="PF00248"/>
    </source>
</evidence>
<dbReference type="InterPro" id="IPR018170">
    <property type="entry name" value="Aldo/ket_reductase_CS"/>
</dbReference>
<evidence type="ECO:0000256" key="4">
    <source>
        <dbReference type="PIRSR" id="PIRSR000097-1"/>
    </source>
</evidence>
<keyword evidence="3" id="KW-0560">Oxidoreductase</keyword>
<dbReference type="PIRSF" id="PIRSF000097">
    <property type="entry name" value="AKR"/>
    <property type="match status" value="1"/>
</dbReference>
<proteinExistence type="inferred from homology"/>
<dbReference type="EMBL" id="VTFX01000001">
    <property type="protein sequence ID" value="KAD4059882.1"/>
    <property type="molecule type" value="Genomic_DNA"/>
</dbReference>
<dbReference type="SUPFAM" id="SSF51430">
    <property type="entry name" value="NAD(P)-linked oxidoreductase"/>
    <property type="match status" value="1"/>
</dbReference>
<dbReference type="CDD" id="cd19133">
    <property type="entry name" value="AKR_AKR5F1"/>
    <property type="match status" value="1"/>
</dbReference>
<comment type="caution">
    <text evidence="8">The sequence shown here is derived from an EMBL/GenBank/DDBJ whole genome shotgun (WGS) entry which is preliminary data.</text>
</comment>
<dbReference type="PROSITE" id="PS00062">
    <property type="entry name" value="ALDOKETO_REDUCTASE_2"/>
    <property type="match status" value="1"/>
</dbReference>
<evidence type="ECO:0000256" key="6">
    <source>
        <dbReference type="PIRSR" id="PIRSR000097-3"/>
    </source>
</evidence>
<sequence>MESVTLNNGVEMPVLGFGVYQVPPEETEEAVTNALAAGYRSLDTAAAYRNEDAVGQAVQKSGIARSELFITTKLWIQDNGEATTTRAFETSLQNLGTEYVDLYLIHQPFGDVYGEWRVMEQLLSDGAARSIGVSNFTPDRLVDLILHHDVVPAVNQIETNPFYQRAVENQLMTERGVRHESWAPFAEGKNNLFSDPTLSAIGGVHGKSVAQVVLRWLIQRGIVVIPKSVRPDRMAENFDVFDFELSPQEMASIADLDTGTSQFFDHRDPEAAARLSGMRLD</sequence>
<dbReference type="RefSeq" id="WP_152271142.1">
    <property type="nucleotide sequence ID" value="NZ_VTFX01000001.1"/>
</dbReference>
<dbReference type="PROSITE" id="PS00798">
    <property type="entry name" value="ALDOKETO_REDUCTASE_1"/>
    <property type="match status" value="1"/>
</dbReference>
<keyword evidence="9" id="KW-1185">Reference proteome</keyword>
<dbReference type="FunFam" id="3.20.20.100:FF:000015">
    <property type="entry name" value="Oxidoreductase, aldo/keto reductase family"/>
    <property type="match status" value="1"/>
</dbReference>
<accession>A0A5N6MSI4</accession>
<dbReference type="Pfam" id="PF00248">
    <property type="entry name" value="Aldo_ket_red"/>
    <property type="match status" value="1"/>
</dbReference>
<evidence type="ECO:0000256" key="3">
    <source>
        <dbReference type="ARBA" id="ARBA00023002"/>
    </source>
</evidence>
<feature type="site" description="Lowers pKa of active site Tyr" evidence="6">
    <location>
        <position position="73"/>
    </location>
</feature>
<feature type="binding site" evidence="5">
    <location>
        <position position="106"/>
    </location>
    <ligand>
        <name>substrate</name>
    </ligand>
</feature>
<dbReference type="InterPro" id="IPR036812">
    <property type="entry name" value="NAD(P)_OxRdtase_dom_sf"/>
</dbReference>
<organism evidence="8 9">
    <name type="scientific">Arthrobacter yangruifuii</name>
    <dbReference type="NCBI Taxonomy" id="2606616"/>
    <lineage>
        <taxon>Bacteria</taxon>
        <taxon>Bacillati</taxon>
        <taxon>Actinomycetota</taxon>
        <taxon>Actinomycetes</taxon>
        <taxon>Micrococcales</taxon>
        <taxon>Micrococcaceae</taxon>
        <taxon>Arthrobacter</taxon>
    </lineage>
</organism>
<evidence type="ECO:0000256" key="2">
    <source>
        <dbReference type="ARBA" id="ARBA00022857"/>
    </source>
</evidence>
<protein>
    <submittedName>
        <fullName evidence="8">Aldo/keto reductase</fullName>
    </submittedName>
</protein>
<dbReference type="PANTHER" id="PTHR43827:SF3">
    <property type="entry name" value="NADP-DEPENDENT OXIDOREDUCTASE DOMAIN-CONTAINING PROTEIN"/>
    <property type="match status" value="1"/>
</dbReference>
<dbReference type="Proteomes" id="UP000326852">
    <property type="component" value="Unassembled WGS sequence"/>
</dbReference>
<evidence type="ECO:0000313" key="8">
    <source>
        <dbReference type="EMBL" id="KAD4059882.1"/>
    </source>
</evidence>
<dbReference type="PRINTS" id="PR00069">
    <property type="entry name" value="ALDKETRDTASE"/>
</dbReference>
<dbReference type="InterPro" id="IPR020471">
    <property type="entry name" value="AKR"/>
</dbReference>
<evidence type="ECO:0000256" key="5">
    <source>
        <dbReference type="PIRSR" id="PIRSR000097-2"/>
    </source>
</evidence>
<name>A0A5N6MSI4_9MICC</name>
<feature type="active site" description="Proton donor" evidence="4">
    <location>
        <position position="48"/>
    </location>
</feature>
<keyword evidence="2" id="KW-0521">NADP</keyword>
<dbReference type="Gene3D" id="3.20.20.100">
    <property type="entry name" value="NADP-dependent oxidoreductase domain"/>
    <property type="match status" value="1"/>
</dbReference>
<evidence type="ECO:0000256" key="1">
    <source>
        <dbReference type="ARBA" id="ARBA00007905"/>
    </source>
</evidence>
<dbReference type="AlphaFoldDB" id="A0A5N6MSI4"/>
<feature type="domain" description="NADP-dependent oxidoreductase" evidence="7">
    <location>
        <begin position="21"/>
        <end position="256"/>
    </location>
</feature>
<dbReference type="GO" id="GO:0016616">
    <property type="term" value="F:oxidoreductase activity, acting on the CH-OH group of donors, NAD or NADP as acceptor"/>
    <property type="evidence" value="ECO:0007669"/>
    <property type="project" value="UniProtKB-ARBA"/>
</dbReference>
<reference evidence="8 9" key="1">
    <citation type="submission" date="2019-08" db="EMBL/GenBank/DDBJ databases">
        <title>Arthrobacter sp. nov., isolated from plateau pika and Tibetan wild ass.</title>
        <authorList>
            <person name="Ge Y."/>
        </authorList>
    </citation>
    <scope>NUCLEOTIDE SEQUENCE [LARGE SCALE GENOMIC DNA]</scope>
    <source>
        <strain evidence="8 9">785</strain>
    </source>
</reference>
<dbReference type="InterPro" id="IPR023210">
    <property type="entry name" value="NADP_OxRdtase_dom"/>
</dbReference>
<evidence type="ECO:0000313" key="9">
    <source>
        <dbReference type="Proteomes" id="UP000326852"/>
    </source>
</evidence>
<dbReference type="PANTHER" id="PTHR43827">
    <property type="entry name" value="2,5-DIKETO-D-GLUCONIC ACID REDUCTASE"/>
    <property type="match status" value="1"/>
</dbReference>
<comment type="similarity">
    <text evidence="1">Belongs to the aldo/keto reductase family.</text>
</comment>
<gene>
    <name evidence="8" type="ORF">GD627_01995</name>
</gene>